<protein>
    <submittedName>
        <fullName evidence="1">Uncharacterized protein</fullName>
    </submittedName>
</protein>
<name>A0ACD5ZIR6_AVESA</name>
<dbReference type="Proteomes" id="UP001732700">
    <property type="component" value="Chromosome 7A"/>
</dbReference>
<dbReference type="EnsemblPlants" id="AVESA.00010b.r2.7AG1199010.1">
    <property type="protein sequence ID" value="AVESA.00010b.r2.7AG1199010.1.CDS.1"/>
    <property type="gene ID" value="AVESA.00010b.r2.7AG1199010"/>
</dbReference>
<evidence type="ECO:0000313" key="2">
    <source>
        <dbReference type="Proteomes" id="UP001732700"/>
    </source>
</evidence>
<proteinExistence type="predicted"/>
<organism evidence="1 2">
    <name type="scientific">Avena sativa</name>
    <name type="common">Oat</name>
    <dbReference type="NCBI Taxonomy" id="4498"/>
    <lineage>
        <taxon>Eukaryota</taxon>
        <taxon>Viridiplantae</taxon>
        <taxon>Streptophyta</taxon>
        <taxon>Embryophyta</taxon>
        <taxon>Tracheophyta</taxon>
        <taxon>Spermatophyta</taxon>
        <taxon>Magnoliopsida</taxon>
        <taxon>Liliopsida</taxon>
        <taxon>Poales</taxon>
        <taxon>Poaceae</taxon>
        <taxon>BOP clade</taxon>
        <taxon>Pooideae</taxon>
        <taxon>Poodae</taxon>
        <taxon>Poeae</taxon>
        <taxon>Poeae Chloroplast Group 1 (Aveneae type)</taxon>
        <taxon>Aveninae</taxon>
        <taxon>Avena</taxon>
    </lineage>
</organism>
<reference evidence="1" key="2">
    <citation type="submission" date="2025-09" db="UniProtKB">
        <authorList>
            <consortium name="EnsemblPlants"/>
        </authorList>
    </citation>
    <scope>IDENTIFICATION</scope>
</reference>
<reference evidence="1" key="1">
    <citation type="submission" date="2021-05" db="EMBL/GenBank/DDBJ databases">
        <authorList>
            <person name="Scholz U."/>
            <person name="Mascher M."/>
            <person name="Fiebig A."/>
        </authorList>
    </citation>
    <scope>NUCLEOTIDE SEQUENCE [LARGE SCALE GENOMIC DNA]</scope>
</reference>
<evidence type="ECO:0000313" key="1">
    <source>
        <dbReference type="EnsemblPlants" id="AVESA.00010b.r2.7AG1199010.1.CDS.1"/>
    </source>
</evidence>
<keyword evidence="2" id="KW-1185">Reference proteome</keyword>
<accession>A0ACD5ZIR6</accession>
<sequence length="163" mass="16499">MVAGCVIAEECALAVSADRTWKACCSGEALLKACAGVIDAVDVEGDGGPGTVTTLKLSAAASADAGGSLMRSRTVARDDTARVLRSELLQGGKVSGLLKSEVTEVKIEAAGEGGCVVRFSVEYERIDGGGALGPEDQAALAGGHLGLLRMVEAYLIANPAEYA</sequence>